<comment type="caution">
    <text evidence="2">Lacks conserved residue(s) required for the propagation of feature annotation.</text>
</comment>
<feature type="domain" description="Sushi" evidence="5">
    <location>
        <begin position="182"/>
        <end position="239"/>
    </location>
</feature>
<dbReference type="OrthoDB" id="10549789at2759"/>
<dbReference type="SUPFAM" id="SSF57535">
    <property type="entry name" value="Complement control module/SCR domain"/>
    <property type="match status" value="1"/>
</dbReference>
<evidence type="ECO:0000313" key="7">
    <source>
        <dbReference type="Proteomes" id="UP000242188"/>
    </source>
</evidence>
<dbReference type="PROSITE" id="PS50923">
    <property type="entry name" value="SUSHI"/>
    <property type="match status" value="1"/>
</dbReference>
<evidence type="ECO:0000256" key="4">
    <source>
        <dbReference type="SAM" id="SignalP"/>
    </source>
</evidence>
<organism evidence="6 7">
    <name type="scientific">Mizuhopecten yessoensis</name>
    <name type="common">Japanese scallop</name>
    <name type="synonym">Patinopecten yessoensis</name>
    <dbReference type="NCBI Taxonomy" id="6573"/>
    <lineage>
        <taxon>Eukaryota</taxon>
        <taxon>Metazoa</taxon>
        <taxon>Spiralia</taxon>
        <taxon>Lophotrochozoa</taxon>
        <taxon>Mollusca</taxon>
        <taxon>Bivalvia</taxon>
        <taxon>Autobranchia</taxon>
        <taxon>Pteriomorphia</taxon>
        <taxon>Pectinida</taxon>
        <taxon>Pectinoidea</taxon>
        <taxon>Pectinidae</taxon>
        <taxon>Mizuhopecten</taxon>
    </lineage>
</organism>
<keyword evidence="4" id="KW-0732">Signal</keyword>
<proteinExistence type="predicted"/>
<evidence type="ECO:0000256" key="3">
    <source>
        <dbReference type="SAM" id="Phobius"/>
    </source>
</evidence>
<evidence type="ECO:0000256" key="1">
    <source>
        <dbReference type="ARBA" id="ARBA00023157"/>
    </source>
</evidence>
<feature type="chain" id="PRO_5012239408" description="Sushi domain-containing protein" evidence="4">
    <location>
        <begin position="26"/>
        <end position="509"/>
    </location>
</feature>
<dbReference type="Proteomes" id="UP000242188">
    <property type="component" value="Unassembled WGS sequence"/>
</dbReference>
<keyword evidence="2" id="KW-0768">Sushi</keyword>
<dbReference type="AlphaFoldDB" id="A0A210Q655"/>
<feature type="signal peptide" evidence="4">
    <location>
        <begin position="1"/>
        <end position="25"/>
    </location>
</feature>
<dbReference type="InterPro" id="IPR000436">
    <property type="entry name" value="Sushi_SCR_CCP_dom"/>
</dbReference>
<sequence length="509" mass="55256">MEHNGRFQCLVTVSMALTLIYNTNAKTCDLYARFMSSSGEVSQYCYKCVGDINDDYYLRDCVNPNCHDPKFEIIENGNLSFYKCWTSCGGPPMACEPLVSYDNGGYLCSEDIERNLTPRKFLACQTCHAACSHGYHLKQPVTNTCLRRNSTHIGWNATEVKPSCISITQICGAPDILGVTLEGCVTYDDFDSSTKQYSYHQECTARCQPGLYQVSNTNTSCGENGVWSDLDRMEKMCVDPSLGCQMTKPPSGSWNCTGVWFNITHISSGSLCHLDCGDLNGNGNVVVCNNTHLSRLYANLQHPFCYPQTTDVKETRFDPSVTVAVVVITLMVLVLVYTWYRLSRTTNERNGSSLPSESSQSSSVVMIPLNSDSSVHDPAASSIVHGLAQVQPGSSEHDLAQVQQGSIVQDLAQVQPGSSEHDLVQVQPGSSEHDLAQVQPGSSEHDLAQVQPGSIVLYSEPVPPSARMLPSAAGGMSLSLGSDFGNDSALDGLLTSGGRVSLDEAADRL</sequence>
<name>A0A210Q655_MIZYE</name>
<comment type="caution">
    <text evidence="6">The sequence shown here is derived from an EMBL/GenBank/DDBJ whole genome shotgun (WGS) entry which is preliminary data.</text>
</comment>
<feature type="transmembrane region" description="Helical" evidence="3">
    <location>
        <begin position="321"/>
        <end position="340"/>
    </location>
</feature>
<keyword evidence="3" id="KW-0472">Membrane</keyword>
<accession>A0A210Q655</accession>
<evidence type="ECO:0000313" key="6">
    <source>
        <dbReference type="EMBL" id="OWF44232.1"/>
    </source>
</evidence>
<reference evidence="6 7" key="1">
    <citation type="journal article" date="2017" name="Nat. Ecol. Evol.">
        <title>Scallop genome provides insights into evolution of bilaterian karyotype and development.</title>
        <authorList>
            <person name="Wang S."/>
            <person name="Zhang J."/>
            <person name="Jiao W."/>
            <person name="Li J."/>
            <person name="Xun X."/>
            <person name="Sun Y."/>
            <person name="Guo X."/>
            <person name="Huan P."/>
            <person name="Dong B."/>
            <person name="Zhang L."/>
            <person name="Hu X."/>
            <person name="Sun X."/>
            <person name="Wang J."/>
            <person name="Zhao C."/>
            <person name="Wang Y."/>
            <person name="Wang D."/>
            <person name="Huang X."/>
            <person name="Wang R."/>
            <person name="Lv J."/>
            <person name="Li Y."/>
            <person name="Zhang Z."/>
            <person name="Liu B."/>
            <person name="Lu W."/>
            <person name="Hui Y."/>
            <person name="Liang J."/>
            <person name="Zhou Z."/>
            <person name="Hou R."/>
            <person name="Li X."/>
            <person name="Liu Y."/>
            <person name="Li H."/>
            <person name="Ning X."/>
            <person name="Lin Y."/>
            <person name="Zhao L."/>
            <person name="Xing Q."/>
            <person name="Dou J."/>
            <person name="Li Y."/>
            <person name="Mao J."/>
            <person name="Guo H."/>
            <person name="Dou H."/>
            <person name="Li T."/>
            <person name="Mu C."/>
            <person name="Jiang W."/>
            <person name="Fu Q."/>
            <person name="Fu X."/>
            <person name="Miao Y."/>
            <person name="Liu J."/>
            <person name="Yu Q."/>
            <person name="Li R."/>
            <person name="Liao H."/>
            <person name="Li X."/>
            <person name="Kong Y."/>
            <person name="Jiang Z."/>
            <person name="Chourrout D."/>
            <person name="Li R."/>
            <person name="Bao Z."/>
        </authorList>
    </citation>
    <scope>NUCLEOTIDE SEQUENCE [LARGE SCALE GENOMIC DNA]</scope>
    <source>
        <strain evidence="6 7">PY_sf001</strain>
    </source>
</reference>
<evidence type="ECO:0000259" key="5">
    <source>
        <dbReference type="PROSITE" id="PS50923"/>
    </source>
</evidence>
<evidence type="ECO:0000256" key="2">
    <source>
        <dbReference type="PROSITE-ProRule" id="PRU00302"/>
    </source>
</evidence>
<keyword evidence="7" id="KW-1185">Reference proteome</keyword>
<keyword evidence="3" id="KW-1133">Transmembrane helix</keyword>
<gene>
    <name evidence="6" type="ORF">KP79_PYT13226</name>
</gene>
<dbReference type="EMBL" id="NEDP02004844">
    <property type="protein sequence ID" value="OWF44232.1"/>
    <property type="molecule type" value="Genomic_DNA"/>
</dbReference>
<dbReference type="Gene3D" id="2.10.70.10">
    <property type="entry name" value="Complement Module, domain 1"/>
    <property type="match status" value="1"/>
</dbReference>
<dbReference type="CDD" id="cd00033">
    <property type="entry name" value="CCP"/>
    <property type="match status" value="1"/>
</dbReference>
<keyword evidence="3" id="KW-0812">Transmembrane</keyword>
<dbReference type="Pfam" id="PF00084">
    <property type="entry name" value="Sushi"/>
    <property type="match status" value="1"/>
</dbReference>
<dbReference type="InterPro" id="IPR035976">
    <property type="entry name" value="Sushi/SCR/CCP_sf"/>
</dbReference>
<keyword evidence="1" id="KW-1015">Disulfide bond</keyword>
<protein>
    <recommendedName>
        <fullName evidence="5">Sushi domain-containing protein</fullName>
    </recommendedName>
</protein>